<evidence type="ECO:0000256" key="1">
    <source>
        <dbReference type="SAM" id="Coils"/>
    </source>
</evidence>
<dbReference type="Pfam" id="PF03078">
    <property type="entry name" value="ATHILA"/>
    <property type="match status" value="3"/>
</dbReference>
<feature type="region of interest" description="Disordered" evidence="2">
    <location>
        <begin position="792"/>
        <end position="833"/>
    </location>
</feature>
<feature type="domain" description="Arabidopsis retrotransposon Orf1 C-terminal" evidence="3">
    <location>
        <begin position="589"/>
        <end position="749"/>
    </location>
</feature>
<feature type="compositionally biased region" description="Polar residues" evidence="2">
    <location>
        <begin position="110"/>
        <end position="136"/>
    </location>
</feature>
<feature type="compositionally biased region" description="Polar residues" evidence="2">
    <location>
        <begin position="94"/>
        <end position="103"/>
    </location>
</feature>
<gene>
    <name evidence="4" type="ORF">DY000_02029670</name>
</gene>
<keyword evidence="5" id="KW-1185">Reference proteome</keyword>
<feature type="compositionally biased region" description="Polar residues" evidence="2">
    <location>
        <begin position="253"/>
        <end position="276"/>
    </location>
</feature>
<evidence type="ECO:0000313" key="5">
    <source>
        <dbReference type="Proteomes" id="UP000266723"/>
    </source>
</evidence>
<feature type="compositionally biased region" description="Basic and acidic residues" evidence="2">
    <location>
        <begin position="336"/>
        <end position="354"/>
    </location>
</feature>
<keyword evidence="1" id="KW-0175">Coiled coil</keyword>
<feature type="compositionally biased region" description="Basic and acidic residues" evidence="2">
    <location>
        <begin position="373"/>
        <end position="388"/>
    </location>
</feature>
<name>A0ABQ7DKL9_BRACR</name>
<comment type="caution">
    <text evidence="4">The sequence shown here is derived from an EMBL/GenBank/DDBJ whole genome shotgun (WGS) entry which is preliminary data.</text>
</comment>
<feature type="region of interest" description="Disordered" evidence="2">
    <location>
        <begin position="36"/>
        <end position="165"/>
    </location>
</feature>
<evidence type="ECO:0000256" key="2">
    <source>
        <dbReference type="SAM" id="MobiDB-lite"/>
    </source>
</evidence>
<feature type="region of interest" description="Disordered" evidence="2">
    <location>
        <begin position="294"/>
        <end position="321"/>
    </location>
</feature>
<feature type="compositionally biased region" description="Polar residues" evidence="2">
    <location>
        <begin position="299"/>
        <end position="308"/>
    </location>
</feature>
<reference evidence="4 5" key="1">
    <citation type="journal article" date="2020" name="BMC Genomics">
        <title>Intraspecific diversification of the crop wild relative Brassica cretica Lam. using demographic model selection.</title>
        <authorList>
            <person name="Kioukis A."/>
            <person name="Michalopoulou V.A."/>
            <person name="Briers L."/>
            <person name="Pirintsos S."/>
            <person name="Studholme D.J."/>
            <person name="Pavlidis P."/>
            <person name="Sarris P.F."/>
        </authorList>
    </citation>
    <scope>NUCLEOTIDE SEQUENCE [LARGE SCALE GENOMIC DNA]</scope>
    <source>
        <strain evidence="5">cv. PFS-1207/04</strain>
    </source>
</reference>
<feature type="region of interest" description="Disordered" evidence="2">
    <location>
        <begin position="253"/>
        <end position="280"/>
    </location>
</feature>
<dbReference type="Proteomes" id="UP000266723">
    <property type="component" value="Unassembled WGS sequence"/>
</dbReference>
<accession>A0ABQ7DKL9</accession>
<feature type="region of interest" description="Disordered" evidence="2">
    <location>
        <begin position="336"/>
        <end position="390"/>
    </location>
</feature>
<dbReference type="InterPro" id="IPR004312">
    <property type="entry name" value="ATHILA_Orf1_C"/>
</dbReference>
<feature type="coiled-coil region" evidence="1">
    <location>
        <begin position="732"/>
        <end position="759"/>
    </location>
</feature>
<feature type="domain" description="Arabidopsis retrotransposon Orf1 C-terminal" evidence="3">
    <location>
        <begin position="376"/>
        <end position="447"/>
    </location>
</feature>
<sequence>MGSFCIGVSIGVLGVTCKHLRSKREWKVLFERVEHHSGQWERPTTPAPDETKPARPLAPGFGTRSEPTPHRQLLRVGATKTERGLQPARKNEGTKLTSGATSRSGKEPNFQYNNYQQKPFYNNNQQGGYQARQNYPQGFPSKGNQSTQGQASSSTSTTQESSTDTMLKQILESQTRSEKHIGYELKNLHTKVDGSYNDLNNKWNKAQDRTIFKLKTKYKELKKTVKRQAEASPQFMKKVADLLDRGGVGGYSSENFVTRDTSVPQPQPFNPVTNPSLAFGPPLTVRQLLRLARNPKAPESNSGNKSPSLPQPMTKPTMRSYVTGTMTKTNKTYMEARKAAAAKRETALRRKPLEPSEPSQLGVERTSRQQVLAEKKAKEREKRGDKSKTPTADELYHHLFNRVSWVPTRFADTKMMEELGIEGDIKTMLQHMKMESFYSMAYPTYKEVNGKTHYMSFKDIGAMMGLEDNEDPTLPRFNKLPNGVWRVISGNLHATGHDKNSAIRHPAVRYLHRILVHTLYPRKEPGTVNEEELRLLYRAVRDNVTPEHLEEFEEIDEMTFPTTNIFEDFGMVGLFVERLMYYKDWVWTTRPSFIDAPYLRIATYISGRYHEKVIYTYFLKGKMAELLLPNRELTCIEKAGIIHFNIAESEFFGSHGPIDRVTAPRQKKGGVRGGVRAETSAATQGESATPIYGPPHYHFTQRSTSLPHGPLREAHEHIGNLQRWNKAQDMTIFKLQTKYKELKKELKKTVKRQAEASAQFMKKVADLLVRGGVGGCSSEDFVTRDTSLLRLARKPEAPESNSGNKSPSLASTDDKTDNEEVASEPQAYFTTFPDDTGDEATAFSRTLRQVLHHLTIVYTSLVFI</sequence>
<dbReference type="EMBL" id="QGKV02000649">
    <property type="protein sequence ID" value="KAF3577918.1"/>
    <property type="molecule type" value="Genomic_DNA"/>
</dbReference>
<organism evidence="4 5">
    <name type="scientific">Brassica cretica</name>
    <name type="common">Mustard</name>
    <dbReference type="NCBI Taxonomy" id="69181"/>
    <lineage>
        <taxon>Eukaryota</taxon>
        <taxon>Viridiplantae</taxon>
        <taxon>Streptophyta</taxon>
        <taxon>Embryophyta</taxon>
        <taxon>Tracheophyta</taxon>
        <taxon>Spermatophyta</taxon>
        <taxon>Magnoliopsida</taxon>
        <taxon>eudicotyledons</taxon>
        <taxon>Gunneridae</taxon>
        <taxon>Pentapetalae</taxon>
        <taxon>rosids</taxon>
        <taxon>malvids</taxon>
        <taxon>Brassicales</taxon>
        <taxon>Brassicaceae</taxon>
        <taxon>Brassiceae</taxon>
        <taxon>Brassica</taxon>
    </lineage>
</organism>
<feature type="compositionally biased region" description="Low complexity" evidence="2">
    <location>
        <begin position="145"/>
        <end position="165"/>
    </location>
</feature>
<feature type="region of interest" description="Disordered" evidence="2">
    <location>
        <begin position="664"/>
        <end position="693"/>
    </location>
</feature>
<evidence type="ECO:0000313" key="4">
    <source>
        <dbReference type="EMBL" id="KAF3577918.1"/>
    </source>
</evidence>
<proteinExistence type="predicted"/>
<evidence type="ECO:0000259" key="3">
    <source>
        <dbReference type="Pfam" id="PF03078"/>
    </source>
</evidence>
<protein>
    <recommendedName>
        <fullName evidence="3">Arabidopsis retrotransposon Orf1 C-terminal domain-containing protein</fullName>
    </recommendedName>
</protein>
<feature type="compositionally biased region" description="Polar residues" evidence="2">
    <location>
        <begin position="799"/>
        <end position="811"/>
    </location>
</feature>
<feature type="domain" description="Arabidopsis retrotransposon Orf1 C-terminal" evidence="3">
    <location>
        <begin position="448"/>
        <end position="541"/>
    </location>
</feature>